<protein>
    <submittedName>
        <fullName evidence="2">Uncharacterized protein</fullName>
    </submittedName>
</protein>
<organism evidence="2 3">
    <name type="scientific">Oculimacula yallundae</name>
    <dbReference type="NCBI Taxonomy" id="86028"/>
    <lineage>
        <taxon>Eukaryota</taxon>
        <taxon>Fungi</taxon>
        <taxon>Dikarya</taxon>
        <taxon>Ascomycota</taxon>
        <taxon>Pezizomycotina</taxon>
        <taxon>Leotiomycetes</taxon>
        <taxon>Helotiales</taxon>
        <taxon>Ploettnerulaceae</taxon>
        <taxon>Oculimacula</taxon>
    </lineage>
</organism>
<gene>
    <name evidence="2" type="ORF">VTL71DRAFT_4595</name>
</gene>
<feature type="signal peptide" evidence="1">
    <location>
        <begin position="1"/>
        <end position="18"/>
    </location>
</feature>
<keyword evidence="3" id="KW-1185">Reference proteome</keyword>
<reference evidence="2 3" key="1">
    <citation type="journal article" date="2024" name="Commun. Biol.">
        <title>Comparative genomic analysis of thermophilic fungi reveals convergent evolutionary adaptations and gene losses.</title>
        <authorList>
            <person name="Steindorff A.S."/>
            <person name="Aguilar-Pontes M.V."/>
            <person name="Robinson A.J."/>
            <person name="Andreopoulos B."/>
            <person name="LaButti K."/>
            <person name="Kuo A."/>
            <person name="Mondo S."/>
            <person name="Riley R."/>
            <person name="Otillar R."/>
            <person name="Haridas S."/>
            <person name="Lipzen A."/>
            <person name="Grimwood J."/>
            <person name="Schmutz J."/>
            <person name="Clum A."/>
            <person name="Reid I.D."/>
            <person name="Moisan M.C."/>
            <person name="Butler G."/>
            <person name="Nguyen T.T.M."/>
            <person name="Dewar K."/>
            <person name="Conant G."/>
            <person name="Drula E."/>
            <person name="Henrissat B."/>
            <person name="Hansel C."/>
            <person name="Singer S."/>
            <person name="Hutchinson M.I."/>
            <person name="de Vries R.P."/>
            <person name="Natvig D.O."/>
            <person name="Powell A.J."/>
            <person name="Tsang A."/>
            <person name="Grigoriev I.V."/>
        </authorList>
    </citation>
    <scope>NUCLEOTIDE SEQUENCE [LARGE SCALE GENOMIC DNA]</scope>
    <source>
        <strain evidence="2 3">CBS 494.80</strain>
    </source>
</reference>
<accession>A0ABR4C3K7</accession>
<evidence type="ECO:0000313" key="2">
    <source>
        <dbReference type="EMBL" id="KAL2064101.1"/>
    </source>
</evidence>
<dbReference type="EMBL" id="JAZHXI010000014">
    <property type="protein sequence ID" value="KAL2064101.1"/>
    <property type="molecule type" value="Genomic_DNA"/>
</dbReference>
<feature type="chain" id="PRO_5047522891" evidence="1">
    <location>
        <begin position="19"/>
        <end position="360"/>
    </location>
</feature>
<proteinExistence type="predicted"/>
<name>A0ABR4C3K7_9HELO</name>
<evidence type="ECO:0000256" key="1">
    <source>
        <dbReference type="SAM" id="SignalP"/>
    </source>
</evidence>
<comment type="caution">
    <text evidence="2">The sequence shown here is derived from an EMBL/GenBank/DDBJ whole genome shotgun (WGS) entry which is preliminary data.</text>
</comment>
<evidence type="ECO:0000313" key="3">
    <source>
        <dbReference type="Proteomes" id="UP001595075"/>
    </source>
</evidence>
<sequence length="360" mass="37654">MLVRYFTWITAVATAVSAAANSKACAADNCLRAVRATALPMRPGSASADCSSYFRATVTPAASTVTMTINFSETLIVTQKTTFTSVVTVQPEAGLPLKEKRQRTVIPSEIPTYASACSGSVRYSSACSCIGVTQATITASRPTTTITISETSTSTATTKISTGTTTTSTAAVGTCSATTFTPGSLPLAIGQAIRTSDVAPAVINYFSTVYSFGMNGNNVGDVAHAEINPTSPAVDNIVYYQAPATAMAPTRGCLNFGYFYHVPSGLCVTAQSTASTQPAYSNGQLSLQPCNTCTALPINSQIFCDNAFTVGAYTPFHCMLFYGSVPPPSLFYGTLYGPGPDRRDAKLAPDAGDCIWIKFP</sequence>
<dbReference type="Proteomes" id="UP001595075">
    <property type="component" value="Unassembled WGS sequence"/>
</dbReference>
<keyword evidence="1" id="KW-0732">Signal</keyword>